<reference evidence="2" key="1">
    <citation type="journal article" date="2014" name="Int. J. Syst. Evol. Microbiol.">
        <title>Complete genome sequence of Corynebacterium casei LMG S-19264T (=DSM 44701T), isolated from a smear-ripened cheese.</title>
        <authorList>
            <consortium name="US DOE Joint Genome Institute (JGI-PGF)"/>
            <person name="Walter F."/>
            <person name="Albersmeier A."/>
            <person name="Kalinowski J."/>
            <person name="Ruckert C."/>
        </authorList>
    </citation>
    <scope>NUCLEOTIDE SEQUENCE</scope>
    <source>
        <strain evidence="2">KCTC 23310</strain>
    </source>
</reference>
<organism evidence="2 3">
    <name type="scientific">Neogemmobacter tilapiae</name>
    <dbReference type="NCBI Taxonomy" id="875041"/>
    <lineage>
        <taxon>Bacteria</taxon>
        <taxon>Pseudomonadati</taxon>
        <taxon>Pseudomonadota</taxon>
        <taxon>Alphaproteobacteria</taxon>
        <taxon>Rhodobacterales</taxon>
        <taxon>Paracoccaceae</taxon>
        <taxon>Neogemmobacter</taxon>
    </lineage>
</organism>
<dbReference type="RefSeq" id="WP_189411733.1">
    <property type="nucleotide sequence ID" value="NZ_BMYJ01000006.1"/>
</dbReference>
<evidence type="ECO:0000313" key="2">
    <source>
        <dbReference type="EMBL" id="GHC58168.1"/>
    </source>
</evidence>
<gene>
    <name evidence="2" type="ORF">GCM10007315_22170</name>
</gene>
<name>A0A918TPU0_9RHOB</name>
<sequence>MKYLATLALMALPMAAQAQDYTEDQLVAFVAAFMANGCTMTEDEAVELMPEAGFDQETSALIANDLIDQGLATAGEDVNSLTLSAEICE</sequence>
<feature type="signal peptide" evidence="1">
    <location>
        <begin position="1"/>
        <end position="18"/>
    </location>
</feature>
<proteinExistence type="predicted"/>
<reference evidence="2" key="2">
    <citation type="submission" date="2020-09" db="EMBL/GenBank/DDBJ databases">
        <authorList>
            <person name="Sun Q."/>
            <person name="Kim S."/>
        </authorList>
    </citation>
    <scope>NUCLEOTIDE SEQUENCE</scope>
    <source>
        <strain evidence="2">KCTC 23310</strain>
    </source>
</reference>
<comment type="caution">
    <text evidence="2">The sequence shown here is derived from an EMBL/GenBank/DDBJ whole genome shotgun (WGS) entry which is preliminary data.</text>
</comment>
<accession>A0A918TPU0</accession>
<evidence type="ECO:0000256" key="1">
    <source>
        <dbReference type="SAM" id="SignalP"/>
    </source>
</evidence>
<keyword evidence="1" id="KW-0732">Signal</keyword>
<dbReference type="AlphaFoldDB" id="A0A918TPU0"/>
<keyword evidence="3" id="KW-1185">Reference proteome</keyword>
<dbReference type="Proteomes" id="UP000638981">
    <property type="component" value="Unassembled WGS sequence"/>
</dbReference>
<evidence type="ECO:0000313" key="3">
    <source>
        <dbReference type="Proteomes" id="UP000638981"/>
    </source>
</evidence>
<feature type="chain" id="PRO_5037019550" evidence="1">
    <location>
        <begin position="19"/>
        <end position="89"/>
    </location>
</feature>
<dbReference type="EMBL" id="BMYJ01000006">
    <property type="protein sequence ID" value="GHC58168.1"/>
    <property type="molecule type" value="Genomic_DNA"/>
</dbReference>
<protein>
    <submittedName>
        <fullName evidence="2">Uncharacterized protein</fullName>
    </submittedName>
</protein>